<dbReference type="PANTHER" id="PTHR45966:SF1">
    <property type="entry name" value="GDSL ESTERASE_LIPASE 1-RELATED"/>
    <property type="match status" value="1"/>
</dbReference>
<evidence type="ECO:0000256" key="1">
    <source>
        <dbReference type="ARBA" id="ARBA00022729"/>
    </source>
</evidence>
<dbReference type="AlphaFoldDB" id="A0A5A7T2U9"/>
<dbReference type="OrthoDB" id="1600564at2759"/>
<proteinExistence type="predicted"/>
<protein>
    <submittedName>
        <fullName evidence="2">GDSL esterase/lipase 5-like isoform X2</fullName>
    </submittedName>
</protein>
<organism evidence="2 3">
    <name type="scientific">Cucumis melo var. makuwa</name>
    <name type="common">Oriental melon</name>
    <dbReference type="NCBI Taxonomy" id="1194695"/>
    <lineage>
        <taxon>Eukaryota</taxon>
        <taxon>Viridiplantae</taxon>
        <taxon>Streptophyta</taxon>
        <taxon>Embryophyta</taxon>
        <taxon>Tracheophyta</taxon>
        <taxon>Spermatophyta</taxon>
        <taxon>Magnoliopsida</taxon>
        <taxon>eudicotyledons</taxon>
        <taxon>Gunneridae</taxon>
        <taxon>Pentapetalae</taxon>
        <taxon>rosids</taxon>
        <taxon>fabids</taxon>
        <taxon>Cucurbitales</taxon>
        <taxon>Cucurbitaceae</taxon>
        <taxon>Benincaseae</taxon>
        <taxon>Cucumis</taxon>
    </lineage>
</organism>
<accession>A0A5A7T2U9</accession>
<gene>
    <name evidence="2" type="ORF">E6C27_scaffold403G00700</name>
</gene>
<dbReference type="EMBL" id="SSTE01019905">
    <property type="protein sequence ID" value="KAA0035785.1"/>
    <property type="molecule type" value="Genomic_DNA"/>
</dbReference>
<name>A0A5A7T2U9_CUCMM</name>
<dbReference type="Proteomes" id="UP000321393">
    <property type="component" value="Unassembled WGS sequence"/>
</dbReference>
<dbReference type="InterPro" id="IPR044552">
    <property type="entry name" value="GLIP1-5/GLL25"/>
</dbReference>
<comment type="caution">
    <text evidence="2">The sequence shown here is derived from an EMBL/GenBank/DDBJ whole genome shotgun (WGS) entry which is preliminary data.</text>
</comment>
<evidence type="ECO:0000313" key="2">
    <source>
        <dbReference type="EMBL" id="KAA0035785.1"/>
    </source>
</evidence>
<sequence length="79" mass="9189">MFLHQKIAFFIFGDSFSYPRNNNFINTTEDFHANFMPYGESFFKTPTKVGRRRVTVGVTNLRQWRELELPMCGGGSYGL</sequence>
<reference evidence="2 3" key="1">
    <citation type="submission" date="2019-08" db="EMBL/GenBank/DDBJ databases">
        <title>Draft genome sequences of two oriental melons (Cucumis melo L. var makuwa).</title>
        <authorList>
            <person name="Kwon S.-Y."/>
        </authorList>
    </citation>
    <scope>NUCLEOTIDE SEQUENCE [LARGE SCALE GENOMIC DNA]</scope>
    <source>
        <strain evidence="3">cv. SW 3</strain>
        <tissue evidence="2">Leaf</tissue>
    </source>
</reference>
<evidence type="ECO:0000313" key="3">
    <source>
        <dbReference type="Proteomes" id="UP000321393"/>
    </source>
</evidence>
<keyword evidence="1" id="KW-0732">Signal</keyword>
<dbReference type="PANTHER" id="PTHR45966">
    <property type="entry name" value="GDSL-LIKE LIPASE/ACYLHYDROLASE"/>
    <property type="match status" value="1"/>
</dbReference>
<dbReference type="GO" id="GO:0016298">
    <property type="term" value="F:lipase activity"/>
    <property type="evidence" value="ECO:0007669"/>
    <property type="project" value="TreeGrafter"/>
</dbReference>